<protein>
    <submittedName>
        <fullName evidence="1">Uncharacterized protein</fullName>
    </submittedName>
</protein>
<dbReference type="InParanoid" id="A0A286U5B9"/>
<dbReference type="Proteomes" id="UP000217199">
    <property type="component" value="Unassembled WGS sequence"/>
</dbReference>
<evidence type="ECO:0000313" key="2">
    <source>
        <dbReference type="Proteomes" id="UP000217199"/>
    </source>
</evidence>
<accession>A0A286U5B9</accession>
<name>A0A286U5B9_9AGAM</name>
<gene>
    <name evidence="1" type="ORF">PNOK_0933300</name>
</gene>
<sequence>MNQYHLIKLISGINRLGEAKSISFDSLPDNIIIQILLLGITNDLEYLEPEDPKLLRPDHSLAMILSVSQTNRFLRDLLYPTLSSGLFYISL</sequence>
<keyword evidence="2" id="KW-1185">Reference proteome</keyword>
<organism evidence="1 2">
    <name type="scientific">Pyrrhoderma noxium</name>
    <dbReference type="NCBI Taxonomy" id="2282107"/>
    <lineage>
        <taxon>Eukaryota</taxon>
        <taxon>Fungi</taxon>
        <taxon>Dikarya</taxon>
        <taxon>Basidiomycota</taxon>
        <taxon>Agaricomycotina</taxon>
        <taxon>Agaricomycetes</taxon>
        <taxon>Hymenochaetales</taxon>
        <taxon>Hymenochaetaceae</taxon>
        <taxon>Pyrrhoderma</taxon>
    </lineage>
</organism>
<reference evidence="1 2" key="1">
    <citation type="journal article" date="2017" name="Mol. Ecol.">
        <title>Comparative and population genomic landscape of Phellinus noxius: A hypervariable fungus causing root rot in trees.</title>
        <authorList>
            <person name="Chung C.L."/>
            <person name="Lee T.J."/>
            <person name="Akiba M."/>
            <person name="Lee H.H."/>
            <person name="Kuo T.H."/>
            <person name="Liu D."/>
            <person name="Ke H.M."/>
            <person name="Yokoi T."/>
            <person name="Roa M.B."/>
            <person name="Lu M.J."/>
            <person name="Chang Y.Y."/>
            <person name="Ann P.J."/>
            <person name="Tsai J.N."/>
            <person name="Chen C.Y."/>
            <person name="Tzean S.S."/>
            <person name="Ota Y."/>
            <person name="Hattori T."/>
            <person name="Sahashi N."/>
            <person name="Liou R.F."/>
            <person name="Kikuchi T."/>
            <person name="Tsai I.J."/>
        </authorList>
    </citation>
    <scope>NUCLEOTIDE SEQUENCE [LARGE SCALE GENOMIC DNA]</scope>
    <source>
        <strain evidence="1 2">FFPRI411160</strain>
    </source>
</reference>
<dbReference type="EMBL" id="NBII01000011">
    <property type="protein sequence ID" value="PAV14780.1"/>
    <property type="molecule type" value="Genomic_DNA"/>
</dbReference>
<evidence type="ECO:0000313" key="1">
    <source>
        <dbReference type="EMBL" id="PAV14780.1"/>
    </source>
</evidence>
<comment type="caution">
    <text evidence="1">The sequence shown here is derived from an EMBL/GenBank/DDBJ whole genome shotgun (WGS) entry which is preliminary data.</text>
</comment>
<proteinExistence type="predicted"/>
<dbReference type="AlphaFoldDB" id="A0A286U5B9"/>